<dbReference type="InterPro" id="IPR038973">
    <property type="entry name" value="MutL/Mlh/Pms-like"/>
</dbReference>
<dbReference type="Pfam" id="PF13589">
    <property type="entry name" value="HATPase_c_3"/>
    <property type="match status" value="1"/>
</dbReference>
<dbReference type="InterPro" id="IPR002099">
    <property type="entry name" value="MutL/Mlh/PMS"/>
</dbReference>
<dbReference type="PANTHER" id="PTHR10073:SF41">
    <property type="entry name" value="MISMATCH REPAIR PROTEIN, PUTATIVE (AFU_ORTHOLOGUE AFUA_8G05820)-RELATED"/>
    <property type="match status" value="1"/>
</dbReference>
<dbReference type="FunFam" id="3.30.565.10:FF:000017">
    <property type="entry name" value="PMS1 homolog 1, mismatch repair system component"/>
    <property type="match status" value="1"/>
</dbReference>
<feature type="region of interest" description="Disordered" evidence="4">
    <location>
        <begin position="613"/>
        <end position="716"/>
    </location>
</feature>
<feature type="coiled-coil region" evidence="3">
    <location>
        <begin position="419"/>
        <end position="446"/>
    </location>
</feature>
<evidence type="ECO:0000256" key="4">
    <source>
        <dbReference type="SAM" id="MobiDB-lite"/>
    </source>
</evidence>
<protein>
    <recommendedName>
        <fullName evidence="5">DNA mismatch repair protein S5 domain-containing protein</fullName>
    </recommendedName>
</protein>
<dbReference type="GO" id="GO:0032389">
    <property type="term" value="C:MutLalpha complex"/>
    <property type="evidence" value="ECO:0007669"/>
    <property type="project" value="TreeGrafter"/>
</dbReference>
<evidence type="ECO:0000256" key="3">
    <source>
        <dbReference type="SAM" id="Coils"/>
    </source>
</evidence>
<dbReference type="GO" id="GO:0006298">
    <property type="term" value="P:mismatch repair"/>
    <property type="evidence" value="ECO:0007669"/>
    <property type="project" value="InterPro"/>
</dbReference>
<keyword evidence="3" id="KW-0175">Coiled coil</keyword>
<evidence type="ECO:0000259" key="5">
    <source>
        <dbReference type="SMART" id="SM01340"/>
    </source>
</evidence>
<dbReference type="InterPro" id="IPR014721">
    <property type="entry name" value="Ribsml_uS5_D2-typ_fold_subgr"/>
</dbReference>
<proteinExistence type="inferred from homology"/>
<keyword evidence="2" id="KW-0227">DNA damage</keyword>
<dbReference type="Gene3D" id="3.30.230.10">
    <property type="match status" value="1"/>
</dbReference>
<dbReference type="GO" id="GO:0061982">
    <property type="term" value="P:meiosis I cell cycle process"/>
    <property type="evidence" value="ECO:0007669"/>
    <property type="project" value="UniProtKB-ARBA"/>
</dbReference>
<dbReference type="InterPro" id="IPR020568">
    <property type="entry name" value="Ribosomal_Su5_D2-typ_SF"/>
</dbReference>
<dbReference type="Gene3D" id="3.30.565.10">
    <property type="entry name" value="Histidine kinase-like ATPase, C-terminal domain"/>
    <property type="match status" value="1"/>
</dbReference>
<dbReference type="GO" id="GO:0030983">
    <property type="term" value="F:mismatched DNA binding"/>
    <property type="evidence" value="ECO:0007669"/>
    <property type="project" value="InterPro"/>
</dbReference>
<dbReference type="OrthoDB" id="10263226at2759"/>
<dbReference type="EMBL" id="KN714671">
    <property type="protein sequence ID" value="KUI54097.1"/>
    <property type="molecule type" value="Genomic_DNA"/>
</dbReference>
<dbReference type="Proteomes" id="UP000078576">
    <property type="component" value="Unassembled WGS sequence"/>
</dbReference>
<sequence length="839" mass="92797">MPINPLPGKTIRLLGSEAVITTPVGLVKELLENAIDARATSIDVLISQNTIDKIEVRDNGNGIHPEDYECLGRPGHTSKLTSFEDLRTIGGTTLGFRGQALASANSMGNVTVTTRTLQDPTAMKLDLRHGVGGVESQERTPAPVGTAVRVTALFSRLPVRKQVILRESQKNIVNIKHLLHAYALAKPQIRLSFKVIGGNVKKSWSYSPPPQVTVKEAIVQVFGTGVMSQCLFQTLDAKMGIEDDILHNGPELVIEAVLPKPDADLSKLSKGPFFSVDSRPITALRGTGKDLMTIFRTCFKKLWGVDGAPTVVNDLFIRVNIRCSPGTYDPNIEPSKTQVLFANEQQIKDLFERLCADLYNIRETRSSFVTIEKRPLICRIQTRREGIPCKAAAPSNQSRKKRFVVDMSADPDISSDEEAELLASRFRELQDENSQLDNSKKSSKEDLNSWAISKMTAPVRQPSANKGAFTDTSQSINHREEPVFWSLFGVSEAFAEELPVLRPLGGPPGDLDPPRTTRLGIPQIDRRGSHGVCHRSPTASIGISQTSSGLTDLGMSCQLLQSAKSNNRRTLPEIRAFYNDAHEDTNPDGLVQTRLAFGGPRADQMKHNNHTQMHINDVPARPTNPPFRKPKRLNARSRKLSPGQNTQASASPGDGRINKRHHKERSGSVVKDDLPIQSSPTPSLAPFRSHDIQLAKHPQASNSNTNNAKDRRIDEDSREYLIKRQRSEAENRGQPRQTIKRAKTDTLPLETIPQGHELQHLVLIVEPDTKELARNQKAEPEDEAVESEGLCTEIGLEDVTEIEERLQHVLCVWAERTLGEKTEVDISLRRVVKGKGVAT</sequence>
<keyword evidence="7" id="KW-1185">Reference proteome</keyword>
<feature type="compositionally biased region" description="Basic residues" evidence="4">
    <location>
        <begin position="628"/>
        <end position="639"/>
    </location>
</feature>
<dbReference type="SUPFAM" id="SSF54211">
    <property type="entry name" value="Ribosomal protein S5 domain 2-like"/>
    <property type="match status" value="1"/>
</dbReference>
<evidence type="ECO:0000313" key="7">
    <source>
        <dbReference type="Proteomes" id="UP000078576"/>
    </source>
</evidence>
<dbReference type="SUPFAM" id="SSF55874">
    <property type="entry name" value="ATPase domain of HSP90 chaperone/DNA topoisomerase II/histidine kinase"/>
    <property type="match status" value="1"/>
</dbReference>
<dbReference type="SMART" id="SM01340">
    <property type="entry name" value="DNA_mis_repair"/>
    <property type="match status" value="1"/>
</dbReference>
<evidence type="ECO:0000313" key="6">
    <source>
        <dbReference type="EMBL" id="KUI54097.1"/>
    </source>
</evidence>
<dbReference type="AlphaFoldDB" id="A0A194UQX3"/>
<gene>
    <name evidence="6" type="ORF">VP1G_01340</name>
</gene>
<dbReference type="STRING" id="694573.A0A194UQX3"/>
<feature type="domain" description="DNA mismatch repair protein S5" evidence="5">
    <location>
        <begin position="218"/>
        <end position="360"/>
    </location>
</feature>
<dbReference type="PANTHER" id="PTHR10073">
    <property type="entry name" value="DNA MISMATCH REPAIR PROTEIN MLH, PMS, MUTL"/>
    <property type="match status" value="1"/>
</dbReference>
<evidence type="ECO:0000256" key="1">
    <source>
        <dbReference type="ARBA" id="ARBA00006082"/>
    </source>
</evidence>
<dbReference type="GO" id="GO:0005524">
    <property type="term" value="F:ATP binding"/>
    <property type="evidence" value="ECO:0007669"/>
    <property type="project" value="InterPro"/>
</dbReference>
<dbReference type="GO" id="GO:0140664">
    <property type="term" value="F:ATP-dependent DNA damage sensor activity"/>
    <property type="evidence" value="ECO:0007669"/>
    <property type="project" value="InterPro"/>
</dbReference>
<dbReference type="InterPro" id="IPR036890">
    <property type="entry name" value="HATPase_C_sf"/>
</dbReference>
<dbReference type="InterPro" id="IPR013507">
    <property type="entry name" value="DNA_mismatch_S5_2-like"/>
</dbReference>
<comment type="similarity">
    <text evidence="1">Belongs to the DNA mismatch repair MutL/HexB family.</text>
</comment>
<reference evidence="7" key="1">
    <citation type="submission" date="2014-12" db="EMBL/GenBank/DDBJ databases">
        <title>Genome Sequence of Valsa Canker Pathogens Uncovers a Specific Adaption of Colonization on Woody Bark.</title>
        <authorList>
            <person name="Yin Z."/>
            <person name="Liu H."/>
            <person name="Gao X."/>
            <person name="Li Z."/>
            <person name="Song N."/>
            <person name="Ke X."/>
            <person name="Dai Q."/>
            <person name="Wu Y."/>
            <person name="Sun Y."/>
            <person name="Xu J.-R."/>
            <person name="Kang Z.K."/>
            <person name="Wang L."/>
            <person name="Huang L."/>
        </authorList>
    </citation>
    <scope>NUCLEOTIDE SEQUENCE [LARGE SCALE GENOMIC DNA]</scope>
    <source>
        <strain evidence="7">SXYL134</strain>
    </source>
</reference>
<accession>A0A194UQX3</accession>
<feature type="region of interest" description="Disordered" evidence="4">
    <location>
        <begin position="521"/>
        <end position="540"/>
    </location>
</feature>
<name>A0A194UQX3_CYTMA</name>
<organism evidence="6 7">
    <name type="scientific">Cytospora mali</name>
    <name type="common">Apple Valsa canker fungus</name>
    <name type="synonym">Valsa mali</name>
    <dbReference type="NCBI Taxonomy" id="578113"/>
    <lineage>
        <taxon>Eukaryota</taxon>
        <taxon>Fungi</taxon>
        <taxon>Dikarya</taxon>
        <taxon>Ascomycota</taxon>
        <taxon>Pezizomycotina</taxon>
        <taxon>Sordariomycetes</taxon>
        <taxon>Sordariomycetidae</taxon>
        <taxon>Diaporthales</taxon>
        <taxon>Cytosporaceae</taxon>
        <taxon>Cytospora</taxon>
    </lineage>
</organism>
<evidence type="ECO:0000256" key="2">
    <source>
        <dbReference type="ARBA" id="ARBA00022763"/>
    </source>
</evidence>
<dbReference type="NCBIfam" id="TIGR00585">
    <property type="entry name" value="mutl"/>
    <property type="match status" value="1"/>
</dbReference>
<dbReference type="GO" id="GO:0016887">
    <property type="term" value="F:ATP hydrolysis activity"/>
    <property type="evidence" value="ECO:0007669"/>
    <property type="project" value="InterPro"/>
</dbReference>